<dbReference type="Pfam" id="PF02645">
    <property type="entry name" value="DegV"/>
    <property type="match status" value="1"/>
</dbReference>
<evidence type="ECO:0000313" key="2">
    <source>
        <dbReference type="EMBL" id="VEU78119.1"/>
    </source>
</evidence>
<dbReference type="InterPro" id="IPR003797">
    <property type="entry name" value="DegV"/>
</dbReference>
<reference evidence="2 3" key="1">
    <citation type="submission" date="2019-01" db="EMBL/GenBank/DDBJ databases">
        <authorList>
            <consortium name="Pathogen Informatics"/>
        </authorList>
    </citation>
    <scope>NUCLEOTIDE SEQUENCE [LARGE SCALE GENOMIC DNA]</scope>
    <source>
        <strain evidence="2 3">NCTC10184</strain>
    </source>
</reference>
<dbReference type="NCBIfam" id="TIGR00762">
    <property type="entry name" value="DegV"/>
    <property type="match status" value="1"/>
</dbReference>
<sequence length="296" mass="34074">MKYAIVVDSASSLTKDEAEKLGWYFLPLHITINNIEYEDGVQITSKNLFEKFTLDKEVKTSSVNLGEAENLFIELSKEYDKIFVYPISKHLSGCCQSLTILAEQFPKVRVIQSVEIVELILLDLFWLENQIKKDETKIDEYIKFIENGGWRKSVTLIPKYNKYLVKGGRLHPAAALVAKLLNIVPLIAFEDGQLLKEGVGRIFKKSILKNIEKKKEFLKANETNEFLVAYLHSNATEDDQRDIQNKFEEVFGEKVIKRFISPVVSIHTGPESYVGIVMEIDKETKNKFLDYIKEKQ</sequence>
<dbReference type="Proteomes" id="UP000290876">
    <property type="component" value="Chromosome"/>
</dbReference>
<accession>A0A449BAD0</accession>
<dbReference type="InterPro" id="IPR050270">
    <property type="entry name" value="DegV_domain_contain"/>
</dbReference>
<keyword evidence="1" id="KW-0446">Lipid-binding</keyword>
<dbReference type="OrthoDB" id="388177at2"/>
<keyword evidence="3" id="KW-1185">Reference proteome</keyword>
<name>A0A449BAD0_9BACT</name>
<evidence type="ECO:0000256" key="1">
    <source>
        <dbReference type="ARBA" id="ARBA00023121"/>
    </source>
</evidence>
<dbReference type="PROSITE" id="PS51482">
    <property type="entry name" value="DEGV"/>
    <property type="match status" value="1"/>
</dbReference>
<dbReference type="Gene3D" id="3.40.50.10170">
    <property type="match status" value="1"/>
</dbReference>
<dbReference type="SUPFAM" id="SSF82549">
    <property type="entry name" value="DAK1/DegV-like"/>
    <property type="match status" value="1"/>
</dbReference>
<protein>
    <submittedName>
        <fullName evidence="2">Fatty acid-binding protein DegV-like protein</fullName>
    </submittedName>
</protein>
<dbReference type="EMBL" id="LR215043">
    <property type="protein sequence ID" value="VEU78119.1"/>
    <property type="molecule type" value="Genomic_DNA"/>
</dbReference>
<dbReference type="RefSeq" id="WP_129622966.1">
    <property type="nucleotide sequence ID" value="NZ_LR215043.1"/>
</dbReference>
<proteinExistence type="predicted"/>
<dbReference type="AlphaFoldDB" id="A0A449BAD0"/>
<dbReference type="Gene3D" id="3.30.1180.10">
    <property type="match status" value="1"/>
</dbReference>
<gene>
    <name evidence="2" type="primary">MCYN0013</name>
    <name evidence="2" type="ORF">NCTC10184_00342</name>
</gene>
<dbReference type="PANTHER" id="PTHR33434:SF2">
    <property type="entry name" value="FATTY ACID-BINDING PROTEIN TM_1468"/>
    <property type="match status" value="1"/>
</dbReference>
<evidence type="ECO:0000313" key="3">
    <source>
        <dbReference type="Proteomes" id="UP000290876"/>
    </source>
</evidence>
<dbReference type="InterPro" id="IPR043168">
    <property type="entry name" value="DegV_C"/>
</dbReference>
<dbReference type="KEGG" id="mcob:NCTC10184_00342"/>
<organism evidence="2 3">
    <name type="scientific">Mycoplasmopsis columbinasalis</name>
    <dbReference type="NCBI Taxonomy" id="114880"/>
    <lineage>
        <taxon>Bacteria</taxon>
        <taxon>Bacillati</taxon>
        <taxon>Mycoplasmatota</taxon>
        <taxon>Mycoplasmoidales</taxon>
        <taxon>Metamycoplasmataceae</taxon>
        <taxon>Mycoplasmopsis</taxon>
    </lineage>
</organism>
<dbReference type="GO" id="GO:0008289">
    <property type="term" value="F:lipid binding"/>
    <property type="evidence" value="ECO:0007669"/>
    <property type="project" value="UniProtKB-KW"/>
</dbReference>
<dbReference type="PANTHER" id="PTHR33434">
    <property type="entry name" value="DEGV DOMAIN-CONTAINING PROTEIN DR_1986-RELATED"/>
    <property type="match status" value="1"/>
</dbReference>